<dbReference type="EMBL" id="CACRXK020000788">
    <property type="protein sequence ID" value="CAB3984808.1"/>
    <property type="molecule type" value="Genomic_DNA"/>
</dbReference>
<keyword evidence="2" id="KW-1185">Reference proteome</keyword>
<dbReference type="AlphaFoldDB" id="A0A7D9HLZ7"/>
<reference evidence="1" key="1">
    <citation type="submission" date="2020-04" db="EMBL/GenBank/DDBJ databases">
        <authorList>
            <person name="Alioto T."/>
            <person name="Alioto T."/>
            <person name="Gomez Garrido J."/>
        </authorList>
    </citation>
    <scope>NUCLEOTIDE SEQUENCE</scope>
    <source>
        <strain evidence="1">A484AB</strain>
    </source>
</reference>
<comment type="caution">
    <text evidence="1">The sequence shown here is derived from an EMBL/GenBank/DDBJ whole genome shotgun (WGS) entry which is preliminary data.</text>
</comment>
<sequence length="67" mass="7769">MVQSSKDEIYRILFDTVYEASINFTQSMSARLAEDDLDDLVRFRANAFRRAVDQITTSIDERFSQNG</sequence>
<name>A0A7D9HLZ7_PARCT</name>
<gene>
    <name evidence="1" type="ORF">PACLA_8A046680</name>
</gene>
<dbReference type="Proteomes" id="UP001152795">
    <property type="component" value="Unassembled WGS sequence"/>
</dbReference>
<protein>
    <submittedName>
        <fullName evidence="1">Uncharacterized protein</fullName>
    </submittedName>
</protein>
<proteinExistence type="predicted"/>
<evidence type="ECO:0000313" key="1">
    <source>
        <dbReference type="EMBL" id="CAB3984808.1"/>
    </source>
</evidence>
<accession>A0A7D9HLZ7</accession>
<organism evidence="1 2">
    <name type="scientific">Paramuricea clavata</name>
    <name type="common">Red gorgonian</name>
    <name type="synonym">Violescent sea-whip</name>
    <dbReference type="NCBI Taxonomy" id="317549"/>
    <lineage>
        <taxon>Eukaryota</taxon>
        <taxon>Metazoa</taxon>
        <taxon>Cnidaria</taxon>
        <taxon>Anthozoa</taxon>
        <taxon>Octocorallia</taxon>
        <taxon>Malacalcyonacea</taxon>
        <taxon>Plexauridae</taxon>
        <taxon>Paramuricea</taxon>
    </lineage>
</organism>
<evidence type="ECO:0000313" key="2">
    <source>
        <dbReference type="Proteomes" id="UP001152795"/>
    </source>
</evidence>